<proteinExistence type="predicted"/>
<evidence type="ECO:0000313" key="3">
    <source>
        <dbReference type="Proteomes" id="UP000494206"/>
    </source>
</evidence>
<accession>A0A8S1F2P9</accession>
<dbReference type="PANTHER" id="PTHR42899:SF1">
    <property type="entry name" value="SPERMATOGENESIS-ASSOCIATED PROTEIN 20"/>
    <property type="match status" value="1"/>
</dbReference>
<dbReference type="EMBL" id="CADEPM010000004">
    <property type="protein sequence ID" value="CAB3404831.1"/>
    <property type="molecule type" value="Genomic_DNA"/>
</dbReference>
<gene>
    <name evidence="2" type="ORF">CBOVIS_LOCUS7099</name>
</gene>
<reference evidence="2 3" key="1">
    <citation type="submission" date="2020-04" db="EMBL/GenBank/DDBJ databases">
        <authorList>
            <person name="Laetsch R D."/>
            <person name="Stevens L."/>
            <person name="Kumar S."/>
            <person name="Blaxter L. M."/>
        </authorList>
    </citation>
    <scope>NUCLEOTIDE SEQUENCE [LARGE SCALE GENOMIC DNA]</scope>
</reference>
<name>A0A8S1F2P9_9PELO</name>
<dbReference type="SUPFAM" id="SSF52833">
    <property type="entry name" value="Thioredoxin-like"/>
    <property type="match status" value="1"/>
</dbReference>
<feature type="domain" description="Spermatogenesis-associated protein 20-like TRX" evidence="1">
    <location>
        <begin position="18"/>
        <end position="179"/>
    </location>
</feature>
<sequence length="730" mass="83200">MLSSISRLWLRNMSSKFTNRLALEKSPYLQQHKNNPIEWYPWGSEAFEQAKSKNLPIFLSVGYSTCHWCHVMEKESFENEEIAKYLNENFVSIKVDREERPDVDKMYMTFVQAVTGSGGWPMTVFLTPDLSPITGGTYFPPDDNRGMLGFPTILKMIKKEWDNDKESLIKQGKHIINLMKTEFASDDVRNTEEVFNNILTHKQKTFDGKFGGFGNAPKFPKACDLDFLINYAAAFQTENEANSKDCVRMLEATLEGMTLGGIHDHVGKGFHRYSVDAEWHVPHFEKMLYDQAQLLATYSDFHILTARKNKEFEKTIRDIVEYLKECLYHPEGGFYAAEDADSFPRHGDQKKVEGAFCVWEKDEIKNLIGDRKIGESSMFDVVCEYFDVEDGGNVPRSYDPHGELTNKNILRRLLSDEECAKNFDLTVEKLLEGIEEAKKILRDARSERPKPHLDSKIVTSWQGLTITGLSRAFVATNDETYLDLAMKCVAFVRKYLVNPETNDLRRAAYKSEDGESIEIKPIRAFSDDYAFLIQGLLDIYTLTGNQTLVEWALDLQTKMNEKFWNHEGDNGYFISEETVVPGVDARMIEDQDGAEPCATSVAANNLLRLYDITEDEKLREMANKCFRGAAERLNKVPLAVPKLAVAHRRWQCGSHTYVIVGDYNSEFVQKARKAINQKLIANSSVVHIQSKDDISAQGASHSGMAHGQMPCVYVCKNFCCSLPIRNVEKI</sequence>
<dbReference type="GO" id="GO:0005975">
    <property type="term" value="P:carbohydrate metabolic process"/>
    <property type="evidence" value="ECO:0007669"/>
    <property type="project" value="InterPro"/>
</dbReference>
<dbReference type="Gene3D" id="1.50.10.10">
    <property type="match status" value="1"/>
</dbReference>
<evidence type="ECO:0000313" key="2">
    <source>
        <dbReference type="EMBL" id="CAB3404831.1"/>
    </source>
</evidence>
<dbReference type="InterPro" id="IPR012341">
    <property type="entry name" value="6hp_glycosidase-like_sf"/>
</dbReference>
<dbReference type="SUPFAM" id="SSF48208">
    <property type="entry name" value="Six-hairpin glycosidases"/>
    <property type="match status" value="1"/>
</dbReference>
<dbReference type="InterPro" id="IPR008928">
    <property type="entry name" value="6-hairpin_glycosidase_sf"/>
</dbReference>
<comment type="caution">
    <text evidence="2">The sequence shown here is derived from an EMBL/GenBank/DDBJ whole genome shotgun (WGS) entry which is preliminary data.</text>
</comment>
<dbReference type="PIRSF" id="PIRSF006402">
    <property type="entry name" value="UCP006402_thioredoxin"/>
    <property type="match status" value="1"/>
</dbReference>
<keyword evidence="3" id="KW-1185">Reference proteome</keyword>
<organism evidence="2 3">
    <name type="scientific">Caenorhabditis bovis</name>
    <dbReference type="NCBI Taxonomy" id="2654633"/>
    <lineage>
        <taxon>Eukaryota</taxon>
        <taxon>Metazoa</taxon>
        <taxon>Ecdysozoa</taxon>
        <taxon>Nematoda</taxon>
        <taxon>Chromadorea</taxon>
        <taxon>Rhabditida</taxon>
        <taxon>Rhabditina</taxon>
        <taxon>Rhabditomorpha</taxon>
        <taxon>Rhabditoidea</taxon>
        <taxon>Rhabditidae</taxon>
        <taxon>Peloderinae</taxon>
        <taxon>Caenorhabditis</taxon>
    </lineage>
</organism>
<dbReference type="InterPro" id="IPR024705">
    <property type="entry name" value="Ssp411"/>
</dbReference>
<dbReference type="InterPro" id="IPR004879">
    <property type="entry name" value="Ssp411-like_TRX"/>
</dbReference>
<dbReference type="AlphaFoldDB" id="A0A8S1F2P9"/>
<dbReference type="OrthoDB" id="1923667at2759"/>
<dbReference type="Proteomes" id="UP000494206">
    <property type="component" value="Unassembled WGS sequence"/>
</dbReference>
<dbReference type="PANTHER" id="PTHR42899">
    <property type="entry name" value="SPERMATOGENESIS-ASSOCIATED PROTEIN 20"/>
    <property type="match status" value="1"/>
</dbReference>
<evidence type="ECO:0000259" key="1">
    <source>
        <dbReference type="Pfam" id="PF03190"/>
    </source>
</evidence>
<dbReference type="CDD" id="cd02955">
    <property type="entry name" value="SSP411"/>
    <property type="match status" value="1"/>
</dbReference>
<dbReference type="Gene3D" id="3.40.30.10">
    <property type="entry name" value="Glutaredoxin"/>
    <property type="match status" value="1"/>
</dbReference>
<dbReference type="InterPro" id="IPR036249">
    <property type="entry name" value="Thioredoxin-like_sf"/>
</dbReference>
<dbReference type="Pfam" id="PF03190">
    <property type="entry name" value="Thioredox_DsbH"/>
    <property type="match status" value="1"/>
</dbReference>
<protein>
    <recommendedName>
        <fullName evidence="1">Spermatogenesis-associated protein 20-like TRX domain-containing protein</fullName>
    </recommendedName>
</protein>